<comment type="caution">
    <text evidence="2">The sequence shown here is derived from an EMBL/GenBank/DDBJ whole genome shotgun (WGS) entry which is preliminary data.</text>
</comment>
<proteinExistence type="predicted"/>
<organism evidence="2 3">
    <name type="scientific">Kipferlia bialata</name>
    <dbReference type="NCBI Taxonomy" id="797122"/>
    <lineage>
        <taxon>Eukaryota</taxon>
        <taxon>Metamonada</taxon>
        <taxon>Carpediemonas-like organisms</taxon>
        <taxon>Kipferlia</taxon>
    </lineage>
</organism>
<evidence type="ECO:0000313" key="3">
    <source>
        <dbReference type="Proteomes" id="UP000265618"/>
    </source>
</evidence>
<evidence type="ECO:0000313" key="2">
    <source>
        <dbReference type="EMBL" id="GIQ92605.1"/>
    </source>
</evidence>
<accession>A0A9K3DE43</accession>
<evidence type="ECO:0000256" key="1">
    <source>
        <dbReference type="SAM" id="MobiDB-lite"/>
    </source>
</evidence>
<reference evidence="2 3" key="1">
    <citation type="journal article" date="2018" name="PLoS ONE">
        <title>The draft genome of Kipferlia bialata reveals reductive genome evolution in fornicate parasites.</title>
        <authorList>
            <person name="Tanifuji G."/>
            <person name="Takabayashi S."/>
            <person name="Kume K."/>
            <person name="Takagi M."/>
            <person name="Nakayama T."/>
            <person name="Kamikawa R."/>
            <person name="Inagaki Y."/>
            <person name="Hashimoto T."/>
        </authorList>
    </citation>
    <scope>NUCLEOTIDE SEQUENCE [LARGE SCALE GENOMIC DNA]</scope>
    <source>
        <strain evidence="2">NY0173</strain>
    </source>
</reference>
<dbReference type="EMBL" id="BDIP01010101">
    <property type="protein sequence ID" value="GIQ92605.1"/>
    <property type="molecule type" value="Genomic_DNA"/>
</dbReference>
<name>A0A9K3DE43_9EUKA</name>
<gene>
    <name evidence="2" type="ORF">KIPB_016477</name>
</gene>
<feature type="non-terminal residue" evidence="2">
    <location>
        <position position="1"/>
    </location>
</feature>
<protein>
    <submittedName>
        <fullName evidence="2">Uncharacterized protein</fullName>
    </submittedName>
</protein>
<dbReference type="AlphaFoldDB" id="A0A9K3DE43"/>
<sequence length="26" mass="2530">MPVGATLSPVHSGSLSGAYQADGMVP</sequence>
<dbReference type="Proteomes" id="UP000265618">
    <property type="component" value="Unassembled WGS sequence"/>
</dbReference>
<keyword evidence="3" id="KW-1185">Reference proteome</keyword>
<feature type="region of interest" description="Disordered" evidence="1">
    <location>
        <begin position="1"/>
        <end position="26"/>
    </location>
</feature>